<organism evidence="2 3">
    <name type="scientific">Pisolithus microcarpus 441</name>
    <dbReference type="NCBI Taxonomy" id="765257"/>
    <lineage>
        <taxon>Eukaryota</taxon>
        <taxon>Fungi</taxon>
        <taxon>Dikarya</taxon>
        <taxon>Basidiomycota</taxon>
        <taxon>Agaricomycotina</taxon>
        <taxon>Agaricomycetes</taxon>
        <taxon>Agaricomycetidae</taxon>
        <taxon>Boletales</taxon>
        <taxon>Sclerodermatineae</taxon>
        <taxon>Pisolithaceae</taxon>
        <taxon>Pisolithus</taxon>
    </lineage>
</organism>
<reference evidence="3" key="2">
    <citation type="submission" date="2015-01" db="EMBL/GenBank/DDBJ databases">
        <title>Evolutionary Origins and Diversification of the Mycorrhizal Mutualists.</title>
        <authorList>
            <consortium name="DOE Joint Genome Institute"/>
            <consortium name="Mycorrhizal Genomics Consortium"/>
            <person name="Kohler A."/>
            <person name="Kuo A."/>
            <person name="Nagy L.G."/>
            <person name="Floudas D."/>
            <person name="Copeland A."/>
            <person name="Barry K.W."/>
            <person name="Cichocki N."/>
            <person name="Veneault-Fourrey C."/>
            <person name="LaButti K."/>
            <person name="Lindquist E.A."/>
            <person name="Lipzen A."/>
            <person name="Lundell T."/>
            <person name="Morin E."/>
            <person name="Murat C."/>
            <person name="Riley R."/>
            <person name="Ohm R."/>
            <person name="Sun H."/>
            <person name="Tunlid A."/>
            <person name="Henrissat B."/>
            <person name="Grigoriev I.V."/>
            <person name="Hibbett D.S."/>
            <person name="Martin F."/>
        </authorList>
    </citation>
    <scope>NUCLEOTIDE SEQUENCE [LARGE SCALE GENOMIC DNA]</scope>
    <source>
        <strain evidence="3">441</strain>
    </source>
</reference>
<dbReference type="Proteomes" id="UP000054018">
    <property type="component" value="Unassembled WGS sequence"/>
</dbReference>
<feature type="compositionally biased region" description="Basic residues" evidence="1">
    <location>
        <begin position="66"/>
        <end position="82"/>
    </location>
</feature>
<feature type="compositionally biased region" description="Polar residues" evidence="1">
    <location>
        <begin position="53"/>
        <end position="62"/>
    </location>
</feature>
<dbReference type="OrthoDB" id="2737573at2759"/>
<gene>
    <name evidence="2" type="ORF">PISMIDRAFT_334362</name>
</gene>
<evidence type="ECO:0000313" key="3">
    <source>
        <dbReference type="Proteomes" id="UP000054018"/>
    </source>
</evidence>
<evidence type="ECO:0000313" key="2">
    <source>
        <dbReference type="EMBL" id="KIK25712.1"/>
    </source>
</evidence>
<accession>A0A0C9ZTX2</accession>
<dbReference type="EMBL" id="KN833706">
    <property type="protein sequence ID" value="KIK25712.1"/>
    <property type="molecule type" value="Genomic_DNA"/>
</dbReference>
<name>A0A0C9ZTX2_9AGAM</name>
<evidence type="ECO:0000256" key="1">
    <source>
        <dbReference type="SAM" id="MobiDB-lite"/>
    </source>
</evidence>
<protein>
    <submittedName>
        <fullName evidence="2">Uncharacterized protein</fullName>
    </submittedName>
</protein>
<feature type="compositionally biased region" description="Basic and acidic residues" evidence="1">
    <location>
        <begin position="41"/>
        <end position="52"/>
    </location>
</feature>
<proteinExistence type="predicted"/>
<reference evidence="2 3" key="1">
    <citation type="submission" date="2014-04" db="EMBL/GenBank/DDBJ databases">
        <authorList>
            <consortium name="DOE Joint Genome Institute"/>
            <person name="Kuo A."/>
            <person name="Kohler A."/>
            <person name="Costa M.D."/>
            <person name="Nagy L.G."/>
            <person name="Floudas D."/>
            <person name="Copeland A."/>
            <person name="Barry K.W."/>
            <person name="Cichocki N."/>
            <person name="Veneault-Fourrey C."/>
            <person name="LaButti K."/>
            <person name="Lindquist E.A."/>
            <person name="Lipzen A."/>
            <person name="Lundell T."/>
            <person name="Morin E."/>
            <person name="Murat C."/>
            <person name="Sun H."/>
            <person name="Tunlid A."/>
            <person name="Henrissat B."/>
            <person name="Grigoriev I.V."/>
            <person name="Hibbett D.S."/>
            <person name="Martin F."/>
            <person name="Nordberg H.P."/>
            <person name="Cantor M.N."/>
            <person name="Hua S.X."/>
        </authorList>
    </citation>
    <scope>NUCLEOTIDE SEQUENCE [LARGE SCALE GENOMIC DNA]</scope>
    <source>
        <strain evidence="2 3">441</strain>
    </source>
</reference>
<sequence>MEKKNQLLPVPLPSVTTLCLGSIPNKSAASHLPRTIALKSSDSESRKDRTTRDPTSQRYSSTKRSEARRRRKIDVRAHKSFHMVHPPPPTESGVCEYRTEVHRLPRTYLEDVKHVQRRTDINRLVHTYYIAGGRRRQGVDEPRACGCCPHLQVVVRAFPIAKP</sequence>
<feature type="region of interest" description="Disordered" evidence="1">
    <location>
        <begin position="24"/>
        <end position="93"/>
    </location>
</feature>
<dbReference type="AlphaFoldDB" id="A0A0C9ZTX2"/>
<keyword evidence="3" id="KW-1185">Reference proteome</keyword>
<dbReference type="HOGENOM" id="CLU_1627739_0_0_1"/>